<accession>A0A0H5QJK3</accession>
<feature type="non-terminal residue" evidence="2">
    <location>
        <position position="1"/>
    </location>
</feature>
<protein>
    <recommendedName>
        <fullName evidence="3">SWI5-dependent HO expression protein 3</fullName>
    </recommendedName>
</protein>
<keyword evidence="1" id="KW-0175">Coiled coil</keyword>
<organism evidence="2">
    <name type="scientific">Spongospora subterranea</name>
    <dbReference type="NCBI Taxonomy" id="70186"/>
    <lineage>
        <taxon>Eukaryota</taxon>
        <taxon>Sar</taxon>
        <taxon>Rhizaria</taxon>
        <taxon>Endomyxa</taxon>
        <taxon>Phytomyxea</taxon>
        <taxon>Plasmodiophorida</taxon>
        <taxon>Plasmodiophoridae</taxon>
        <taxon>Spongospora</taxon>
    </lineage>
</organism>
<dbReference type="AlphaFoldDB" id="A0A0H5QJK3"/>
<evidence type="ECO:0008006" key="3">
    <source>
        <dbReference type="Google" id="ProtNLM"/>
    </source>
</evidence>
<sequence length="322" mass="35701">AVVSGAWPGVQWTSGSVPFILGPELMAVNGHPANMASPVLSPPGSNRPQNSVPVLTNQVAQLRHENSRLRALHEDSLRNHEKQIYAAELTIKARETDLAQLYQHLQQLNADSDASSDAARAKFEELQSANGAALYETRRELESVQSYAASVNLGLQETQGLLRAAEKSLAQLRPELSAANDHIKGLTTENVRLRKQMQSADEQLQNVQSSKAAMQSVIAQMKVQMQEADAQVAKLDAELVAVDRTRFEFETECVRLREALRLGDAGGIGQQLYAEIERRRGAEHELARLDGYCRHLKDELAKVMSQPRPYSLTEPPPNDRRR</sequence>
<dbReference type="EMBL" id="HACM01001064">
    <property type="protein sequence ID" value="CRZ01506.1"/>
    <property type="molecule type" value="Transcribed_RNA"/>
</dbReference>
<feature type="coiled-coil region" evidence="1">
    <location>
        <begin position="176"/>
        <end position="245"/>
    </location>
</feature>
<evidence type="ECO:0000256" key="1">
    <source>
        <dbReference type="SAM" id="Coils"/>
    </source>
</evidence>
<evidence type="ECO:0000313" key="2">
    <source>
        <dbReference type="EMBL" id="CRZ01506.1"/>
    </source>
</evidence>
<reference evidence="2" key="1">
    <citation type="submission" date="2015-04" db="EMBL/GenBank/DDBJ databases">
        <title>The genome sequence of the plant pathogenic Rhizarian Plasmodiophora brassicae reveals insights in its biotrophic life cycle and the origin of chitin synthesis.</title>
        <authorList>
            <person name="Schwelm A."/>
            <person name="Fogelqvist J."/>
            <person name="Knaust A."/>
            <person name="Julke S."/>
            <person name="Lilja T."/>
            <person name="Dhandapani V."/>
            <person name="Bonilla-Rosso G."/>
            <person name="Karlsson M."/>
            <person name="Shevchenko A."/>
            <person name="Choi S.R."/>
            <person name="Kim H.G."/>
            <person name="Park J.Y."/>
            <person name="Lim Y.P."/>
            <person name="Ludwig-Muller J."/>
            <person name="Dixelius C."/>
        </authorList>
    </citation>
    <scope>NUCLEOTIDE SEQUENCE</scope>
    <source>
        <tissue evidence="2">Potato root galls</tissue>
    </source>
</reference>
<proteinExistence type="predicted"/>
<name>A0A0H5QJK3_9EUKA</name>